<reference evidence="10" key="1">
    <citation type="journal article" date="2019" name="Int. J. Syst. Evol. Microbiol.">
        <title>The Global Catalogue of Microorganisms (GCM) 10K type strain sequencing project: providing services to taxonomists for standard genome sequencing and annotation.</title>
        <authorList>
            <consortium name="The Broad Institute Genomics Platform"/>
            <consortium name="The Broad Institute Genome Sequencing Center for Infectious Disease"/>
            <person name="Wu L."/>
            <person name="Ma J."/>
        </authorList>
    </citation>
    <scope>NUCLEOTIDE SEQUENCE [LARGE SCALE GENOMIC DNA]</scope>
    <source>
        <strain evidence="10">IBRC-M 10813</strain>
    </source>
</reference>
<evidence type="ECO:0000313" key="10">
    <source>
        <dbReference type="Proteomes" id="UP001595843"/>
    </source>
</evidence>
<dbReference type="Gene3D" id="3.40.1160.10">
    <property type="entry name" value="Acetylglutamate kinase-like"/>
    <property type="match status" value="1"/>
</dbReference>
<keyword evidence="1" id="KW-0963">Cytoplasm</keyword>
<dbReference type="Proteomes" id="UP001595843">
    <property type="component" value="Unassembled WGS sequence"/>
</dbReference>
<accession>A0ABV8JFQ9</accession>
<dbReference type="InterPro" id="IPR001048">
    <property type="entry name" value="Asp/Glu/Uridylate_kinase"/>
</dbReference>
<keyword evidence="10" id="KW-1185">Reference proteome</keyword>
<keyword evidence="5" id="KW-0862">Zinc</keyword>
<feature type="domain" description="Aspartate/glutamate/uridylate kinase" evidence="8">
    <location>
        <begin position="4"/>
        <end position="247"/>
    </location>
</feature>
<dbReference type="Pfam" id="PF01546">
    <property type="entry name" value="Peptidase_M20"/>
    <property type="match status" value="1"/>
</dbReference>
<dbReference type="SUPFAM" id="SSF53187">
    <property type="entry name" value="Zn-dependent exopeptidases"/>
    <property type="match status" value="1"/>
</dbReference>
<dbReference type="EMBL" id="JBHSAP010000007">
    <property type="protein sequence ID" value="MFC4076046.1"/>
    <property type="molecule type" value="Genomic_DNA"/>
</dbReference>
<comment type="caution">
    <text evidence="9">The sequence shown here is derived from an EMBL/GenBank/DDBJ whole genome shotgun (WGS) entry which is preliminary data.</text>
</comment>
<evidence type="ECO:0000256" key="3">
    <source>
        <dbReference type="ARBA" id="ARBA00022723"/>
    </source>
</evidence>
<dbReference type="PANTHER" id="PTHR43808:SF28">
    <property type="entry name" value="[LYSW]-LYSINE_[LYSW]-ORNITHINE HYDROLASE"/>
    <property type="match status" value="1"/>
</dbReference>
<dbReference type="InterPro" id="IPR036393">
    <property type="entry name" value="AceGlu_kinase-like_sf"/>
</dbReference>
<dbReference type="InterPro" id="IPR050072">
    <property type="entry name" value="Peptidase_M20A"/>
</dbReference>
<dbReference type="NCBIfam" id="TIGR01902">
    <property type="entry name" value="dapE-lys-deAc"/>
    <property type="match status" value="1"/>
</dbReference>
<evidence type="ECO:0000256" key="7">
    <source>
        <dbReference type="ARBA" id="ARBA00023285"/>
    </source>
</evidence>
<dbReference type="InterPro" id="IPR001261">
    <property type="entry name" value="ArgE/DapE_CS"/>
</dbReference>
<keyword evidence="4" id="KW-0378">Hydrolase</keyword>
<organism evidence="9 10">
    <name type="scientific">Salinithrix halophila</name>
    <dbReference type="NCBI Taxonomy" id="1485204"/>
    <lineage>
        <taxon>Bacteria</taxon>
        <taxon>Bacillati</taxon>
        <taxon>Bacillota</taxon>
        <taxon>Bacilli</taxon>
        <taxon>Bacillales</taxon>
        <taxon>Thermoactinomycetaceae</taxon>
        <taxon>Salinithrix</taxon>
    </lineage>
</organism>
<evidence type="ECO:0000256" key="5">
    <source>
        <dbReference type="ARBA" id="ARBA00022833"/>
    </source>
</evidence>
<evidence type="ECO:0000313" key="9">
    <source>
        <dbReference type="EMBL" id="MFC4076046.1"/>
    </source>
</evidence>
<evidence type="ECO:0000256" key="6">
    <source>
        <dbReference type="ARBA" id="ARBA00023154"/>
    </source>
</evidence>
<protein>
    <submittedName>
        <fullName evidence="9">M20/M25/M40 family metallo-hydrolase</fullName>
    </submittedName>
</protein>
<proteinExistence type="predicted"/>
<name>A0ABV8JFQ9_9BACL</name>
<dbReference type="PANTHER" id="PTHR43808">
    <property type="entry name" value="ACETYLORNITHINE DEACETYLASE"/>
    <property type="match status" value="1"/>
</dbReference>
<keyword evidence="6" id="KW-0457">Lysine biosynthesis</keyword>
<dbReference type="Pfam" id="PF00696">
    <property type="entry name" value="AA_kinase"/>
    <property type="match status" value="1"/>
</dbReference>
<keyword evidence="2" id="KW-0028">Amino-acid biosynthesis</keyword>
<keyword evidence="7" id="KW-0170">Cobalt</keyword>
<dbReference type="InterPro" id="IPR002933">
    <property type="entry name" value="Peptidase_M20"/>
</dbReference>
<dbReference type="InterPro" id="IPR010175">
    <property type="entry name" value="LysK"/>
</dbReference>
<gene>
    <name evidence="9" type="ORF">ACFOUO_04405</name>
</gene>
<dbReference type="Gene3D" id="3.40.630.10">
    <property type="entry name" value="Zn peptidases"/>
    <property type="match status" value="2"/>
</dbReference>
<sequence>MDNLYVIKLGSSTILKRPKIFGEIYNLVQRGNKVLLVAGGAEGIKQKYKQIGRKMPFLTLPNGDEVRYCSPEEMPIIRAAYHEIIIAKTVEALQAYNLQVFAQVGGDNEVVVGKKAKPLKVVNNDRTFIVRDSLFGKYTGSHNEFLNSVLATYDVVCLTPPIRDPEIGEYINIDADMLAAYLAVELDAHHLRFVTSTPGILQDINDGHSTIQDVYQGDEIPSIRGRMKQKVRAAHMAVERGVCDVYISGQHTLEGSGKTRFWDFPIDHSRSQFNLLNKAIRIPSVSKDEHELATYLLEATRYSSVSGSIDEAGNVVFRKGNGANRLLLLGHIDTVSYVWKAETDEEGITGRGVVDAKGSFVNFIHMLDEVEVPENGTLLVVGAVEEEVSSSKGAYYVRDHYPADAVIIGEPSGEDHLTLGYYGLYKMQITISRPQEHTTAKDSNSVIDELYHIVEEMRHRVREIDPSSQSSLINIKHRNHKGLLTVVGTLNFRISPDAGKEYSSKISLENLGENVTVQVLRATPGYACRRNEGLVKAFVRSFSKKGKSVRYIKKRGTSDMNTLATTWDGIPMVAYGPGDSSLDHTDQEYLHFQEVQTTRSILKEAITEWFRIQGEA</sequence>
<evidence type="ECO:0000256" key="4">
    <source>
        <dbReference type="ARBA" id="ARBA00022801"/>
    </source>
</evidence>
<evidence type="ECO:0000256" key="1">
    <source>
        <dbReference type="ARBA" id="ARBA00022490"/>
    </source>
</evidence>
<dbReference type="PROSITE" id="PS00758">
    <property type="entry name" value="ARGE_DAPE_CPG2_1"/>
    <property type="match status" value="1"/>
</dbReference>
<evidence type="ECO:0000259" key="8">
    <source>
        <dbReference type="Pfam" id="PF00696"/>
    </source>
</evidence>
<dbReference type="SUPFAM" id="SSF53633">
    <property type="entry name" value="Carbamate kinase-like"/>
    <property type="match status" value="1"/>
</dbReference>
<evidence type="ECO:0000256" key="2">
    <source>
        <dbReference type="ARBA" id="ARBA00022605"/>
    </source>
</evidence>
<dbReference type="RefSeq" id="WP_380702531.1">
    <property type="nucleotide sequence ID" value="NZ_JBHSAP010000007.1"/>
</dbReference>
<keyword evidence="3" id="KW-0479">Metal-binding</keyword>